<evidence type="ECO:0000313" key="3">
    <source>
        <dbReference type="EMBL" id="MBT1695452.1"/>
    </source>
</evidence>
<dbReference type="EMBL" id="JAHESF010000001">
    <property type="protein sequence ID" value="MBT1695452.1"/>
    <property type="molecule type" value="Genomic_DNA"/>
</dbReference>
<keyword evidence="1 3" id="KW-0328">Glycosyltransferase</keyword>
<dbReference type="RefSeq" id="WP_254159510.1">
    <property type="nucleotide sequence ID" value="NZ_JAHESF010000001.1"/>
</dbReference>
<gene>
    <name evidence="3" type="ORF">KK083_01100</name>
</gene>
<comment type="caution">
    <text evidence="3">The sequence shown here is derived from an EMBL/GenBank/DDBJ whole genome shotgun (WGS) entry which is preliminary data.</text>
</comment>
<dbReference type="AlphaFoldDB" id="A0AAP2GM94"/>
<organism evidence="3 4">
    <name type="scientific">Chryseosolibacter histidini</name>
    <dbReference type="NCBI Taxonomy" id="2782349"/>
    <lineage>
        <taxon>Bacteria</taxon>
        <taxon>Pseudomonadati</taxon>
        <taxon>Bacteroidota</taxon>
        <taxon>Cytophagia</taxon>
        <taxon>Cytophagales</taxon>
        <taxon>Chryseotaleaceae</taxon>
        <taxon>Chryseosolibacter</taxon>
    </lineage>
</organism>
<evidence type="ECO:0000313" key="4">
    <source>
        <dbReference type="Proteomes" id="UP001319200"/>
    </source>
</evidence>
<accession>A0AAP2GM94</accession>
<evidence type="ECO:0000256" key="1">
    <source>
        <dbReference type="ARBA" id="ARBA00022676"/>
    </source>
</evidence>
<protein>
    <submittedName>
        <fullName evidence="3">Glycosyltransferase</fullName>
        <ecNumber evidence="3">2.4.-.-</ecNumber>
    </submittedName>
</protein>
<dbReference type="GO" id="GO:0005737">
    <property type="term" value="C:cytoplasm"/>
    <property type="evidence" value="ECO:0007669"/>
    <property type="project" value="TreeGrafter"/>
</dbReference>
<dbReference type="Pfam" id="PF05693">
    <property type="entry name" value="Glycogen_syn"/>
    <property type="match status" value="2"/>
</dbReference>
<dbReference type="PANTHER" id="PTHR10176:SF3">
    <property type="entry name" value="GLYCOGEN [STARCH] SYNTHASE"/>
    <property type="match status" value="1"/>
</dbReference>
<evidence type="ECO:0000256" key="2">
    <source>
        <dbReference type="ARBA" id="ARBA00022679"/>
    </source>
</evidence>
<dbReference type="Proteomes" id="UP001319200">
    <property type="component" value="Unassembled WGS sequence"/>
</dbReference>
<sequence length="542" mass="61992">MGPYELMFEISAEVCFQMGGIHTVILSKIQHMQRLWGDRYALIGPYISSFNYTGVFEAVPDHQIPSPHVQQGVVALREMGVNIHAGIWQVPGNPFVILIDPVPVPPGFDSYRSEFLHKHRIEAPAKGDLINLYIRFGYYLEAFFRELCVGMQRDHCKVMAHFHEYMTTVALPAIRQLPVHTVFTTHATVLGRFLASRDRWYGKHTPEDDWHDKVRLMSRYHRFCLMLERLAARHCHVLTSVSAVTAAECSRFLGRAPEVITPNGLNLGNIQGTNGVHSREAIRSVVSKHFAGDPAVNGSTYYFFTSGRYEYRNKGYDVVVRALAKLNRWFRESSTTATVVMFFITDPPYPKYSHWVYRIRQWASRVFSFRKSASPGLFLYEVPDHVSNSHLVSDLKKYKLNNQPSDRVKVLYHPQFVTAQGPGLRMTYLDFVKGCDLGIFPSHYEPWGLTPAECISACVPTVTTSMTGFARYISTHTHAVKDSGIFILDRHQGDPTDALFDVMKDFVTDRKNYRPTLQECSRLLDWSNMITYYDAAYKKAMS</sequence>
<dbReference type="PANTHER" id="PTHR10176">
    <property type="entry name" value="GLYCOGEN SYNTHASE"/>
    <property type="match status" value="1"/>
</dbReference>
<dbReference type="Gene3D" id="3.40.50.2000">
    <property type="entry name" value="Glycogen Phosphorylase B"/>
    <property type="match status" value="2"/>
</dbReference>
<dbReference type="SUPFAM" id="SSF53756">
    <property type="entry name" value="UDP-Glycosyltransferase/glycogen phosphorylase"/>
    <property type="match status" value="2"/>
</dbReference>
<name>A0AAP2GM94_9BACT</name>
<proteinExistence type="predicted"/>
<keyword evidence="2 3" id="KW-0808">Transferase</keyword>
<dbReference type="EC" id="2.4.-.-" evidence="3"/>
<reference evidence="3 4" key="1">
    <citation type="submission" date="2021-05" db="EMBL/GenBank/DDBJ databases">
        <title>A Polyphasic approach of four new species of the genus Ohtaekwangia: Ohtaekwangia histidinii sp. nov., Ohtaekwangia cretensis sp. nov., Ohtaekwangia indiensis sp. nov., Ohtaekwangia reichenbachii sp. nov. from diverse environment.</title>
        <authorList>
            <person name="Octaviana S."/>
        </authorList>
    </citation>
    <scope>NUCLEOTIDE SEQUENCE [LARGE SCALE GENOMIC DNA]</scope>
    <source>
        <strain evidence="3 4">PWU4</strain>
    </source>
</reference>
<keyword evidence="4" id="KW-1185">Reference proteome</keyword>
<dbReference type="InterPro" id="IPR008631">
    <property type="entry name" value="Glycogen_synth"/>
</dbReference>
<dbReference type="GO" id="GO:0004373">
    <property type="term" value="F:alpha-1,4-glucan glucosyltransferase (UDP-glucose donor) activity"/>
    <property type="evidence" value="ECO:0007669"/>
    <property type="project" value="InterPro"/>
</dbReference>
<dbReference type="GO" id="GO:0005978">
    <property type="term" value="P:glycogen biosynthetic process"/>
    <property type="evidence" value="ECO:0007669"/>
    <property type="project" value="InterPro"/>
</dbReference>